<keyword evidence="3" id="KW-1185">Reference proteome</keyword>
<evidence type="ECO:0000313" key="3">
    <source>
        <dbReference type="Proteomes" id="UP000625711"/>
    </source>
</evidence>
<feature type="compositionally biased region" description="Basic and acidic residues" evidence="1">
    <location>
        <begin position="72"/>
        <end position="89"/>
    </location>
</feature>
<accession>A0A834I753</accession>
<dbReference type="AlphaFoldDB" id="A0A834I753"/>
<reference evidence="2" key="1">
    <citation type="submission" date="2020-08" db="EMBL/GenBank/DDBJ databases">
        <title>Genome sequencing and assembly of the red palm weevil Rhynchophorus ferrugineus.</title>
        <authorList>
            <person name="Dias G.B."/>
            <person name="Bergman C.M."/>
            <person name="Manee M."/>
        </authorList>
    </citation>
    <scope>NUCLEOTIDE SEQUENCE</scope>
    <source>
        <strain evidence="2">AA-2017</strain>
        <tissue evidence="2">Whole larva</tissue>
    </source>
</reference>
<evidence type="ECO:0000256" key="1">
    <source>
        <dbReference type="SAM" id="MobiDB-lite"/>
    </source>
</evidence>
<comment type="caution">
    <text evidence="2">The sequence shown here is derived from an EMBL/GenBank/DDBJ whole genome shotgun (WGS) entry which is preliminary data.</text>
</comment>
<gene>
    <name evidence="2" type="ORF">GWI33_013423</name>
</gene>
<evidence type="ECO:0000313" key="2">
    <source>
        <dbReference type="EMBL" id="KAF7273892.1"/>
    </source>
</evidence>
<sequence>MQTYMAETKEKLFCMCTKTCTWLTRNAKTSIRALKFRQRVHIRFQRPRQTHTGATSAQHIPMNQETYGPVFEDLRHGPIGESRRDPGET</sequence>
<protein>
    <submittedName>
        <fullName evidence="2">Uncharacterized protein</fullName>
    </submittedName>
</protein>
<dbReference type="EMBL" id="JAACXV010013241">
    <property type="protein sequence ID" value="KAF7273892.1"/>
    <property type="molecule type" value="Genomic_DNA"/>
</dbReference>
<dbReference type="Proteomes" id="UP000625711">
    <property type="component" value="Unassembled WGS sequence"/>
</dbReference>
<proteinExistence type="predicted"/>
<feature type="compositionally biased region" description="Polar residues" evidence="1">
    <location>
        <begin position="50"/>
        <end position="66"/>
    </location>
</feature>
<name>A0A834I753_RHYFE</name>
<organism evidence="2 3">
    <name type="scientific">Rhynchophorus ferrugineus</name>
    <name type="common">Red palm weevil</name>
    <name type="synonym">Curculio ferrugineus</name>
    <dbReference type="NCBI Taxonomy" id="354439"/>
    <lineage>
        <taxon>Eukaryota</taxon>
        <taxon>Metazoa</taxon>
        <taxon>Ecdysozoa</taxon>
        <taxon>Arthropoda</taxon>
        <taxon>Hexapoda</taxon>
        <taxon>Insecta</taxon>
        <taxon>Pterygota</taxon>
        <taxon>Neoptera</taxon>
        <taxon>Endopterygota</taxon>
        <taxon>Coleoptera</taxon>
        <taxon>Polyphaga</taxon>
        <taxon>Cucujiformia</taxon>
        <taxon>Curculionidae</taxon>
        <taxon>Dryophthorinae</taxon>
        <taxon>Rhynchophorus</taxon>
    </lineage>
</organism>
<feature type="region of interest" description="Disordered" evidence="1">
    <location>
        <begin position="45"/>
        <end position="89"/>
    </location>
</feature>